<organism evidence="7 8">
    <name type="scientific">Lynx canadensis</name>
    <name type="common">Canada lynx</name>
    <name type="synonym">Felis canadensis</name>
    <dbReference type="NCBI Taxonomy" id="61383"/>
    <lineage>
        <taxon>Eukaryota</taxon>
        <taxon>Metazoa</taxon>
        <taxon>Chordata</taxon>
        <taxon>Craniata</taxon>
        <taxon>Vertebrata</taxon>
        <taxon>Euteleostomi</taxon>
        <taxon>Mammalia</taxon>
        <taxon>Eutheria</taxon>
        <taxon>Laurasiatheria</taxon>
        <taxon>Carnivora</taxon>
        <taxon>Feliformia</taxon>
        <taxon>Felidae</taxon>
        <taxon>Felinae</taxon>
        <taxon>Lynx</taxon>
    </lineage>
</organism>
<keyword evidence="5" id="KW-0456">Lyase</keyword>
<dbReference type="PANTHER" id="PTHR12599:SF15">
    <property type="entry name" value="PTERIN-4-ALPHA-CARBINOLAMINE DEHYDRATASE 2"/>
    <property type="match status" value="1"/>
</dbReference>
<dbReference type="PANTHER" id="PTHR12599">
    <property type="entry name" value="PTERIN-4-ALPHA-CARBINOLAMINE DEHYDRATASE"/>
    <property type="match status" value="1"/>
</dbReference>
<evidence type="ECO:0000256" key="3">
    <source>
        <dbReference type="ARBA" id="ARBA00013252"/>
    </source>
</evidence>
<dbReference type="Proteomes" id="UP000472241">
    <property type="component" value="Unplaced"/>
</dbReference>
<dbReference type="Pfam" id="PF01329">
    <property type="entry name" value="Pterin_4a"/>
    <property type="match status" value="1"/>
</dbReference>
<dbReference type="SUPFAM" id="SSF55248">
    <property type="entry name" value="PCD-like"/>
    <property type="match status" value="1"/>
</dbReference>
<dbReference type="InterPro" id="IPR001533">
    <property type="entry name" value="Pterin_deHydtase"/>
</dbReference>
<comment type="catalytic activity">
    <reaction evidence="1">
        <text>(4aS,6R)-4a-hydroxy-L-erythro-5,6,7,8-tetrahydrobiopterin = (6R)-L-erythro-6,7-dihydrobiopterin + H2O</text>
        <dbReference type="Rhea" id="RHEA:11920"/>
        <dbReference type="ChEBI" id="CHEBI:15377"/>
        <dbReference type="ChEBI" id="CHEBI:15642"/>
        <dbReference type="ChEBI" id="CHEBI:43120"/>
        <dbReference type="EC" id="4.2.1.96"/>
    </reaction>
</comment>
<evidence type="ECO:0000256" key="1">
    <source>
        <dbReference type="ARBA" id="ARBA00001554"/>
    </source>
</evidence>
<feature type="region of interest" description="Disordered" evidence="6">
    <location>
        <begin position="202"/>
        <end position="225"/>
    </location>
</feature>
<keyword evidence="8" id="KW-1185">Reference proteome</keyword>
<dbReference type="AlphaFoldDB" id="A0A667GBS7"/>
<evidence type="ECO:0000256" key="6">
    <source>
        <dbReference type="SAM" id="MobiDB-lite"/>
    </source>
</evidence>
<comment type="similarity">
    <text evidence="2">Belongs to the pterin-4-alpha-carbinolamine dehydratase family.</text>
</comment>
<feature type="region of interest" description="Disordered" evidence="6">
    <location>
        <begin position="1"/>
        <end position="28"/>
    </location>
</feature>
<accession>A0A667GBS7</accession>
<keyword evidence="4" id="KW-0783">Tetrahydrobiopterin biosynthesis</keyword>
<dbReference type="Gene3D" id="3.30.1360.20">
    <property type="entry name" value="Transcriptional coactivator/pterin dehydratase"/>
    <property type="match status" value="1"/>
</dbReference>
<dbReference type="HAMAP" id="MF_00434">
    <property type="entry name" value="Pterin_4_alpha"/>
    <property type="match status" value="1"/>
</dbReference>
<evidence type="ECO:0000313" key="7">
    <source>
        <dbReference type="Ensembl" id="ENSLCNP00005005403.1"/>
    </source>
</evidence>
<dbReference type="EC" id="4.2.1.96" evidence="3"/>
<name>A0A667GBS7_LYNCA</name>
<evidence type="ECO:0000256" key="4">
    <source>
        <dbReference type="ARBA" id="ARBA00023007"/>
    </source>
</evidence>
<evidence type="ECO:0000256" key="2">
    <source>
        <dbReference type="ARBA" id="ARBA00006472"/>
    </source>
</evidence>
<evidence type="ECO:0000313" key="8">
    <source>
        <dbReference type="Proteomes" id="UP000472241"/>
    </source>
</evidence>
<protein>
    <recommendedName>
        <fullName evidence="3">4a-hydroxytetrahydrobiopterin dehydratase</fullName>
        <ecNumber evidence="3">4.2.1.96</ecNumber>
    </recommendedName>
</protein>
<dbReference type="NCBIfam" id="NF002018">
    <property type="entry name" value="PRK00823.1-3"/>
    <property type="match status" value="1"/>
</dbReference>
<feature type="region of interest" description="Disordered" evidence="6">
    <location>
        <begin position="65"/>
        <end position="119"/>
    </location>
</feature>
<sequence length="356" mass="38014">EPGFQIVVSGPAERSQRAKASAAREKDSRVYVRSLGSLPYKPCSEPLWFLALREQQVERCPSTHPQLIASCPRPRRPAAGAGSSPHRPGGSSAQAVRECAASGADAEEPIRRSHLSAQRNAARKLAGPLCRTGAKRIPCKHQATGAERDLRARGPAAACRTSRSAASAICGLGAPGGLPGLAARGPAGRPDRRLRALRTVLGSQPGPADASGRRAGSAPGSPRPVAMAAARGARGPLRLLFAMLRGRAVGFSAKAADVHCLTAEERNQVIHDLKAAGWSELNERDAIYKEFSFKNFNQAFGFMSRVALQAEKMNHHPEWFNVYNKVQITLTSHDYGGLTKRDVKLAKFIEKAAASV</sequence>
<dbReference type="FunFam" id="3.30.1360.20:FF:000001">
    <property type="entry name" value="Pterin-4-alpha-carbinolamine dehydratase 2"/>
    <property type="match status" value="1"/>
</dbReference>
<proteinExistence type="inferred from homology"/>
<evidence type="ECO:0000256" key="5">
    <source>
        <dbReference type="ARBA" id="ARBA00023239"/>
    </source>
</evidence>
<dbReference type="Ensembl" id="ENSLCNT00005006092.1">
    <property type="protein sequence ID" value="ENSLCNP00005005403.1"/>
    <property type="gene ID" value="ENSLCNG00005003620.1"/>
</dbReference>
<reference evidence="7" key="1">
    <citation type="submission" date="2025-08" db="UniProtKB">
        <authorList>
            <consortium name="Ensembl"/>
        </authorList>
    </citation>
    <scope>IDENTIFICATION</scope>
</reference>
<reference evidence="7" key="2">
    <citation type="submission" date="2025-09" db="UniProtKB">
        <authorList>
            <consortium name="Ensembl"/>
        </authorList>
    </citation>
    <scope>IDENTIFICATION</scope>
</reference>
<dbReference type="GO" id="GO:0008124">
    <property type="term" value="F:4-alpha-hydroxytetrahydrobiopterin dehydratase activity"/>
    <property type="evidence" value="ECO:0007669"/>
    <property type="project" value="UniProtKB-EC"/>
</dbReference>
<gene>
    <name evidence="7" type="primary">PCBD2</name>
</gene>
<dbReference type="CDD" id="cd00914">
    <property type="entry name" value="PCD_DCoH_subfamily_b"/>
    <property type="match status" value="1"/>
</dbReference>
<dbReference type="GO" id="GO:0006729">
    <property type="term" value="P:tetrahydrobiopterin biosynthetic process"/>
    <property type="evidence" value="ECO:0007669"/>
    <property type="project" value="UniProtKB-KW"/>
</dbReference>
<dbReference type="InterPro" id="IPR036428">
    <property type="entry name" value="PCD_sf"/>
</dbReference>